<gene>
    <name evidence="2" type="ORF">ZIOFF_052981</name>
</gene>
<keyword evidence="1" id="KW-0732">Signal</keyword>
<feature type="chain" id="PRO_5035274294" evidence="1">
    <location>
        <begin position="30"/>
        <end position="151"/>
    </location>
</feature>
<dbReference type="InterPro" id="IPR051824">
    <property type="entry name" value="LRR_Rcpt-Like_S/T_Kinase"/>
</dbReference>
<protein>
    <submittedName>
        <fullName evidence="2">Uncharacterized protein</fullName>
    </submittedName>
</protein>
<sequence length="151" mass="16742">MSAIKAATLFNVSSHPLLFLSLLLGLSSFLDLRCRAQTQTLVDHEVKVLQTIGSKLNKTWNFDVDPCSNVTGWVDRENKMTNYANNVTCGMCDTTTNTCHVTSIILKGQNLTGELPAEFADLTYLDTLDLTRNYLNGTIPAKWGTLRLTNL</sequence>
<evidence type="ECO:0000313" key="3">
    <source>
        <dbReference type="Proteomes" id="UP000734854"/>
    </source>
</evidence>
<keyword evidence="3" id="KW-1185">Reference proteome</keyword>
<dbReference type="EMBL" id="JACMSC010000015">
    <property type="protein sequence ID" value="KAG6484463.1"/>
    <property type="molecule type" value="Genomic_DNA"/>
</dbReference>
<evidence type="ECO:0000313" key="2">
    <source>
        <dbReference type="EMBL" id="KAG6484463.1"/>
    </source>
</evidence>
<organism evidence="2 3">
    <name type="scientific">Zingiber officinale</name>
    <name type="common">Ginger</name>
    <name type="synonym">Amomum zingiber</name>
    <dbReference type="NCBI Taxonomy" id="94328"/>
    <lineage>
        <taxon>Eukaryota</taxon>
        <taxon>Viridiplantae</taxon>
        <taxon>Streptophyta</taxon>
        <taxon>Embryophyta</taxon>
        <taxon>Tracheophyta</taxon>
        <taxon>Spermatophyta</taxon>
        <taxon>Magnoliopsida</taxon>
        <taxon>Liliopsida</taxon>
        <taxon>Zingiberales</taxon>
        <taxon>Zingiberaceae</taxon>
        <taxon>Zingiber</taxon>
    </lineage>
</organism>
<dbReference type="InterPro" id="IPR032675">
    <property type="entry name" value="LRR_dom_sf"/>
</dbReference>
<dbReference type="Gene3D" id="3.80.10.10">
    <property type="entry name" value="Ribonuclease Inhibitor"/>
    <property type="match status" value="1"/>
</dbReference>
<feature type="signal peptide" evidence="1">
    <location>
        <begin position="1"/>
        <end position="29"/>
    </location>
</feature>
<accession>A0A8J5FFI9</accession>
<proteinExistence type="predicted"/>
<dbReference type="SUPFAM" id="SSF52058">
    <property type="entry name" value="L domain-like"/>
    <property type="match status" value="1"/>
</dbReference>
<dbReference type="AlphaFoldDB" id="A0A8J5FFI9"/>
<comment type="caution">
    <text evidence="2">The sequence shown here is derived from an EMBL/GenBank/DDBJ whole genome shotgun (WGS) entry which is preliminary data.</text>
</comment>
<evidence type="ECO:0000256" key="1">
    <source>
        <dbReference type="SAM" id="SignalP"/>
    </source>
</evidence>
<dbReference type="Proteomes" id="UP000734854">
    <property type="component" value="Unassembled WGS sequence"/>
</dbReference>
<name>A0A8J5FFI9_ZINOF</name>
<reference evidence="2 3" key="1">
    <citation type="submission" date="2020-08" db="EMBL/GenBank/DDBJ databases">
        <title>Plant Genome Project.</title>
        <authorList>
            <person name="Zhang R.-G."/>
        </authorList>
    </citation>
    <scope>NUCLEOTIDE SEQUENCE [LARGE SCALE GENOMIC DNA]</scope>
    <source>
        <tissue evidence="2">Rhizome</tissue>
    </source>
</reference>
<dbReference type="PANTHER" id="PTHR48006">
    <property type="entry name" value="LEUCINE-RICH REPEAT-CONTAINING PROTEIN DDB_G0281931-RELATED"/>
    <property type="match status" value="1"/>
</dbReference>
<dbReference type="PANTHER" id="PTHR48006:SF60">
    <property type="entry name" value="PROTEIN KINASE DOMAIN-CONTAINING PROTEIN"/>
    <property type="match status" value="1"/>
</dbReference>